<dbReference type="PANTHER" id="PTHR43821">
    <property type="entry name" value="NAD(P)H NITROREDUCTASE YDJA-RELATED"/>
    <property type="match status" value="1"/>
</dbReference>
<evidence type="ECO:0000313" key="10">
    <source>
        <dbReference type="EMBL" id="SFI81280.1"/>
    </source>
</evidence>
<keyword evidence="5 7" id="KW-0560">Oxidoreductase</keyword>
<evidence type="ECO:0000256" key="2">
    <source>
        <dbReference type="ARBA" id="ARBA00022630"/>
    </source>
</evidence>
<reference evidence="10 11" key="1">
    <citation type="submission" date="2016-10" db="EMBL/GenBank/DDBJ databases">
        <authorList>
            <person name="de Groot N.N."/>
        </authorList>
    </citation>
    <scope>NUCLEOTIDE SEQUENCE [LARGE SCALE GENOMIC DNA]</scope>
    <source>
        <strain evidence="10 11">DSM 44778</strain>
    </source>
</reference>
<dbReference type="InterPro" id="IPR000415">
    <property type="entry name" value="Nitroreductase-like"/>
</dbReference>
<organism evidence="10 11">
    <name type="scientific">Thermoflavimicrobium dichotomicum</name>
    <dbReference type="NCBI Taxonomy" id="46223"/>
    <lineage>
        <taxon>Bacteria</taxon>
        <taxon>Bacillati</taxon>
        <taxon>Bacillota</taxon>
        <taxon>Bacilli</taxon>
        <taxon>Bacillales</taxon>
        <taxon>Thermoactinomycetaceae</taxon>
        <taxon>Thermoflavimicrobium</taxon>
    </lineage>
</organism>
<evidence type="ECO:0000256" key="6">
    <source>
        <dbReference type="ARBA" id="ARBA00023027"/>
    </source>
</evidence>
<evidence type="ECO:0000256" key="4">
    <source>
        <dbReference type="ARBA" id="ARBA00022857"/>
    </source>
</evidence>
<dbReference type="InterPro" id="IPR029479">
    <property type="entry name" value="Nitroreductase"/>
</dbReference>
<accession>A0A1I3L9L8</accession>
<dbReference type="RefSeq" id="WP_093227857.1">
    <property type="nucleotide sequence ID" value="NZ_FORR01000002.1"/>
</dbReference>
<dbReference type="InterPro" id="IPR026021">
    <property type="entry name" value="YdjA-like"/>
</dbReference>
<feature type="domain" description="Nitroreductase" evidence="9">
    <location>
        <begin position="7"/>
        <end position="167"/>
    </location>
</feature>
<evidence type="ECO:0000256" key="8">
    <source>
        <dbReference type="PIRSR" id="PIRSR000232-1"/>
    </source>
</evidence>
<keyword evidence="3 7" id="KW-0288">FMN</keyword>
<dbReference type="CDD" id="cd02135">
    <property type="entry name" value="YdjA-like"/>
    <property type="match status" value="1"/>
</dbReference>
<dbReference type="Gene3D" id="3.40.109.10">
    <property type="entry name" value="NADH Oxidase"/>
    <property type="match status" value="1"/>
</dbReference>
<keyword evidence="4 7" id="KW-0521">NADP</keyword>
<dbReference type="SUPFAM" id="SSF55469">
    <property type="entry name" value="FMN-dependent nitroreductase-like"/>
    <property type="match status" value="1"/>
</dbReference>
<evidence type="ECO:0000256" key="1">
    <source>
        <dbReference type="ARBA" id="ARBA00007118"/>
    </source>
</evidence>
<evidence type="ECO:0000259" key="9">
    <source>
        <dbReference type="Pfam" id="PF00881"/>
    </source>
</evidence>
<dbReference type="PANTHER" id="PTHR43821:SF1">
    <property type="entry name" value="NAD(P)H NITROREDUCTASE YDJA-RELATED"/>
    <property type="match status" value="1"/>
</dbReference>
<evidence type="ECO:0000256" key="5">
    <source>
        <dbReference type="ARBA" id="ARBA00023002"/>
    </source>
</evidence>
<comment type="similarity">
    <text evidence="1 7">Belongs to the nitroreductase family.</text>
</comment>
<dbReference type="EC" id="1.-.-.-" evidence="7"/>
<keyword evidence="2 7" id="KW-0285">Flavoprotein</keyword>
<dbReference type="Pfam" id="PF00881">
    <property type="entry name" value="Nitroreductase"/>
    <property type="match status" value="1"/>
</dbReference>
<dbReference type="EMBL" id="FORR01000002">
    <property type="protein sequence ID" value="SFI81280.1"/>
    <property type="molecule type" value="Genomic_DNA"/>
</dbReference>
<keyword evidence="6 7" id="KW-0520">NAD</keyword>
<comment type="cofactor">
    <cofactor evidence="8">
        <name>FMN</name>
        <dbReference type="ChEBI" id="CHEBI:58210"/>
    </cofactor>
    <text evidence="8">Binds 1 FMN per subunit.</text>
</comment>
<keyword evidence="11" id="KW-1185">Reference proteome</keyword>
<feature type="binding site" description="in other chain" evidence="8">
    <location>
        <begin position="137"/>
        <end position="139"/>
    </location>
    <ligand>
        <name>FMN</name>
        <dbReference type="ChEBI" id="CHEBI:58210"/>
        <note>ligand shared between dimeric partners</note>
    </ligand>
</feature>
<dbReference type="Proteomes" id="UP000199545">
    <property type="component" value="Unassembled WGS sequence"/>
</dbReference>
<gene>
    <name evidence="10" type="ORF">SAMN05421852_10291</name>
</gene>
<name>A0A1I3L9L8_9BACL</name>
<dbReference type="InterPro" id="IPR052530">
    <property type="entry name" value="NAD(P)H_nitroreductase"/>
</dbReference>
<feature type="binding site" evidence="8">
    <location>
        <position position="39"/>
    </location>
    <ligand>
        <name>FMN</name>
        <dbReference type="ChEBI" id="CHEBI:58210"/>
        <note>ligand shared between dimeric partners</note>
    </ligand>
</feature>
<evidence type="ECO:0000256" key="7">
    <source>
        <dbReference type="PIRNR" id="PIRNR000232"/>
    </source>
</evidence>
<dbReference type="GO" id="GO:0016491">
    <property type="term" value="F:oxidoreductase activity"/>
    <property type="evidence" value="ECO:0007669"/>
    <property type="project" value="UniProtKB-UniRule"/>
</dbReference>
<feature type="binding site" description="in other chain" evidence="8">
    <location>
        <begin position="10"/>
        <end position="12"/>
    </location>
    <ligand>
        <name>FMN</name>
        <dbReference type="ChEBI" id="CHEBI:58210"/>
        <note>ligand shared between dimeric partners</note>
    </ligand>
</feature>
<evidence type="ECO:0000313" key="11">
    <source>
        <dbReference type="Proteomes" id="UP000199545"/>
    </source>
</evidence>
<evidence type="ECO:0000256" key="3">
    <source>
        <dbReference type="ARBA" id="ARBA00022643"/>
    </source>
</evidence>
<proteinExistence type="inferred from homology"/>
<protein>
    <recommendedName>
        <fullName evidence="7">Putative NAD(P)H nitroreductase</fullName>
        <ecNumber evidence="7">1.-.-.-</ecNumber>
    </recommendedName>
</protein>
<dbReference type="OrthoDB" id="9804207at2"/>
<sequence length="200" mass="22823">MDVFEAIRTRRSVRKVKPDPVPQDLIEKVLEAATWAPCHFLTEPWRFIVLQGEGRELLGEVYVELLKEQLENTAEEESQLKLNQQMEKAFRAPAIIIVISSPSVKPHVIPREEFAAGCAAIQNMLLAAHALGLGAIWRTGHALTHPRTKEIFQLKEHEEVLGFIYLGFPDQRTIPVKRTPYQSKTTWIHHKTTKSEQTVT</sequence>
<dbReference type="STRING" id="46223.SAMN05421852_10291"/>
<dbReference type="AlphaFoldDB" id="A0A1I3L9L8"/>
<dbReference type="PIRSF" id="PIRSF000232">
    <property type="entry name" value="YdjA"/>
    <property type="match status" value="1"/>
</dbReference>